<dbReference type="Gene3D" id="3.40.710.10">
    <property type="entry name" value="DD-peptidase/beta-lactamase superfamily"/>
    <property type="match status" value="1"/>
</dbReference>
<dbReference type="InterPro" id="IPR050491">
    <property type="entry name" value="AmpC-like"/>
</dbReference>
<evidence type="ECO:0000259" key="2">
    <source>
        <dbReference type="Pfam" id="PF00144"/>
    </source>
</evidence>
<proteinExistence type="predicted"/>
<dbReference type="Proteomes" id="UP001226574">
    <property type="component" value="Unassembled WGS sequence"/>
</dbReference>
<dbReference type="InterPro" id="IPR012338">
    <property type="entry name" value="Beta-lactam/transpept-like"/>
</dbReference>
<dbReference type="Gene3D" id="3.10.450.50">
    <property type="match status" value="1"/>
</dbReference>
<dbReference type="GO" id="GO:0016787">
    <property type="term" value="F:hydrolase activity"/>
    <property type="evidence" value="ECO:0007669"/>
    <property type="project" value="UniProtKB-KW"/>
</dbReference>
<dbReference type="EMBL" id="JAVIFY010000003">
    <property type="protein sequence ID" value="MDQ9091077.1"/>
    <property type="molecule type" value="Genomic_DNA"/>
</dbReference>
<organism evidence="3 4">
    <name type="scientific">Pseudoalteromonas haloplanktis</name>
    <name type="common">Alteromonas haloplanktis</name>
    <dbReference type="NCBI Taxonomy" id="228"/>
    <lineage>
        <taxon>Bacteria</taxon>
        <taxon>Pseudomonadati</taxon>
        <taxon>Pseudomonadota</taxon>
        <taxon>Gammaproteobacteria</taxon>
        <taxon>Alteromonadales</taxon>
        <taxon>Pseudoalteromonadaceae</taxon>
        <taxon>Pseudoalteromonas</taxon>
    </lineage>
</organism>
<evidence type="ECO:0000313" key="3">
    <source>
        <dbReference type="EMBL" id="MDQ9091077.1"/>
    </source>
</evidence>
<name>A0ABU1BBU3_PSEHA</name>
<dbReference type="PANTHER" id="PTHR46825">
    <property type="entry name" value="D-ALANYL-D-ALANINE-CARBOXYPEPTIDASE/ENDOPEPTIDASE AMPH"/>
    <property type="match status" value="1"/>
</dbReference>
<dbReference type="EC" id="3.1.1.103" evidence="3"/>
<protein>
    <submittedName>
        <fullName evidence="3">Serine hydrolase domain-containing protein</fullName>
        <ecNumber evidence="3">3.1.1.103</ecNumber>
    </submittedName>
</protein>
<gene>
    <name evidence="3" type="ORF">RC083_05650</name>
</gene>
<sequence>MRLMQIILLLVLAYSVAAKQPDESQLDTSIVVEEFLTVFNSHDVETITKYVDDHFAQQSLNRWQGTGRERYIGYITSMANLHKQLNLKSITKNLQNQILRVTSHVDSNTTGLSYDSVILFDQQHKITNWYLSLNETFELDDENITELKVTQAIQNLTEKLAKNGVFSGTVLFAKADKVLFTKAYGLASRRYDIKNNLTTKFQIGSMNKMFTSVGVMQLIEANKLSLDDKLTQYMDRDYFGVGDFDSITIEQLLTHTSGLGDIAGFEAKQSHIRSLQDSLPLYKNIPLNFKPGSQWQYSSAGMRMLGHVIESVSKQDYYAFIQQHIYQKAGMTDSGSFDLDVPIKNTARNYWYSFETGAITENLMKQAVKGGPAGGGYSTVGDLHRFALSLINHQLLSAELTTQATSAKPELHSPNYGYGFSVRGDEGNQIIGHNGAHLGMSAQLNIYRDKGYILAVLGNSSDAVEPIVFAANSLVKRL</sequence>
<comment type="caution">
    <text evidence="3">The sequence shown here is derived from an EMBL/GenBank/DDBJ whole genome shotgun (WGS) entry which is preliminary data.</text>
</comment>
<dbReference type="RefSeq" id="WP_309038573.1">
    <property type="nucleotide sequence ID" value="NZ_JAVIFY010000003.1"/>
</dbReference>
<feature type="domain" description="Beta-lactamase-related" evidence="2">
    <location>
        <begin position="154"/>
        <end position="462"/>
    </location>
</feature>
<keyword evidence="1" id="KW-0732">Signal</keyword>
<accession>A0ABU1BBU3</accession>
<dbReference type="SUPFAM" id="SSF56601">
    <property type="entry name" value="beta-lactamase/transpeptidase-like"/>
    <property type="match status" value="1"/>
</dbReference>
<dbReference type="Pfam" id="PF00144">
    <property type="entry name" value="Beta-lactamase"/>
    <property type="match status" value="1"/>
</dbReference>
<dbReference type="InterPro" id="IPR001466">
    <property type="entry name" value="Beta-lactam-related"/>
</dbReference>
<evidence type="ECO:0000256" key="1">
    <source>
        <dbReference type="SAM" id="SignalP"/>
    </source>
</evidence>
<keyword evidence="4" id="KW-1185">Reference proteome</keyword>
<reference evidence="3 4" key="1">
    <citation type="submission" date="2023-08" db="EMBL/GenBank/DDBJ databases">
        <title>Pseudoalteromonas haloplanktis LL1 genome.</title>
        <authorList>
            <person name="Wu S."/>
        </authorList>
    </citation>
    <scope>NUCLEOTIDE SEQUENCE [LARGE SCALE GENOMIC DNA]</scope>
    <source>
        <strain evidence="3 4">LL1</strain>
    </source>
</reference>
<evidence type="ECO:0000313" key="4">
    <source>
        <dbReference type="Proteomes" id="UP001226574"/>
    </source>
</evidence>
<feature type="chain" id="PRO_5045136382" evidence="1">
    <location>
        <begin position="19"/>
        <end position="478"/>
    </location>
</feature>
<dbReference type="PANTHER" id="PTHR46825:SF9">
    <property type="entry name" value="BETA-LACTAMASE-RELATED DOMAIN-CONTAINING PROTEIN"/>
    <property type="match status" value="1"/>
</dbReference>
<keyword evidence="3" id="KW-0378">Hydrolase</keyword>
<feature type="signal peptide" evidence="1">
    <location>
        <begin position="1"/>
        <end position="18"/>
    </location>
</feature>